<dbReference type="InterPro" id="IPR040014">
    <property type="entry name" value="CIR1"/>
</dbReference>
<proteinExistence type="predicted"/>
<feature type="compositionally biased region" description="Basic residues" evidence="1">
    <location>
        <begin position="223"/>
        <end position="237"/>
    </location>
</feature>
<accession>A0A812C6J0</accession>
<feature type="compositionally biased region" description="Basic residues" evidence="1">
    <location>
        <begin position="316"/>
        <end position="329"/>
    </location>
</feature>
<feature type="region of interest" description="Disordered" evidence="1">
    <location>
        <begin position="209"/>
        <end position="479"/>
    </location>
</feature>
<dbReference type="SMART" id="SM01083">
    <property type="entry name" value="Cir_N"/>
    <property type="match status" value="1"/>
</dbReference>
<feature type="compositionally biased region" description="Low complexity" evidence="1">
    <location>
        <begin position="332"/>
        <end position="351"/>
    </location>
</feature>
<dbReference type="OrthoDB" id="6253837at2759"/>
<organism evidence="3 4">
    <name type="scientific">Acanthosepion pharaonis</name>
    <name type="common">Pharaoh cuttlefish</name>
    <name type="synonym">Sepia pharaonis</name>
    <dbReference type="NCBI Taxonomy" id="158019"/>
    <lineage>
        <taxon>Eukaryota</taxon>
        <taxon>Metazoa</taxon>
        <taxon>Spiralia</taxon>
        <taxon>Lophotrochozoa</taxon>
        <taxon>Mollusca</taxon>
        <taxon>Cephalopoda</taxon>
        <taxon>Coleoidea</taxon>
        <taxon>Decapodiformes</taxon>
        <taxon>Sepiida</taxon>
        <taxon>Sepiina</taxon>
        <taxon>Sepiidae</taxon>
        <taxon>Acanthosepion</taxon>
    </lineage>
</organism>
<dbReference type="EMBL" id="CAHIKZ030001158">
    <property type="protein sequence ID" value="CAE1254846.1"/>
    <property type="molecule type" value="Genomic_DNA"/>
</dbReference>
<keyword evidence="4" id="KW-1185">Reference proteome</keyword>
<name>A0A812C6J0_ACAPH</name>
<feature type="domain" description="CBF1-interacting co-repressor CIR N-terminal" evidence="2">
    <location>
        <begin position="5"/>
        <end position="41"/>
    </location>
</feature>
<protein>
    <submittedName>
        <fullName evidence="3">CIR</fullName>
    </submittedName>
</protein>
<dbReference type="PANTHER" id="PTHR13151:SF2">
    <property type="entry name" value="COREPRESSOR INTERACTING WITH RBPJ 1"/>
    <property type="match status" value="1"/>
</dbReference>
<evidence type="ECO:0000259" key="2">
    <source>
        <dbReference type="SMART" id="SM01083"/>
    </source>
</evidence>
<feature type="compositionally biased region" description="Basic residues" evidence="1">
    <location>
        <begin position="287"/>
        <end position="301"/>
    </location>
</feature>
<feature type="compositionally biased region" description="Basic and acidic residues" evidence="1">
    <location>
        <begin position="356"/>
        <end position="376"/>
    </location>
</feature>
<reference evidence="3" key="1">
    <citation type="submission" date="2021-01" db="EMBL/GenBank/DDBJ databases">
        <authorList>
            <person name="Li R."/>
            <person name="Bekaert M."/>
        </authorList>
    </citation>
    <scope>NUCLEOTIDE SEQUENCE</scope>
    <source>
        <strain evidence="3">Farmed</strain>
    </source>
</reference>
<evidence type="ECO:0000256" key="1">
    <source>
        <dbReference type="SAM" id="MobiDB-lite"/>
    </source>
</evidence>
<feature type="compositionally biased region" description="Low complexity" evidence="1">
    <location>
        <begin position="266"/>
        <end position="278"/>
    </location>
</feature>
<evidence type="ECO:0000313" key="4">
    <source>
        <dbReference type="Proteomes" id="UP000597762"/>
    </source>
</evidence>
<dbReference type="PANTHER" id="PTHR13151">
    <property type="entry name" value="CBF1 INTERACTING COREPRESSOR CIR"/>
    <property type="match status" value="1"/>
</dbReference>
<dbReference type="GO" id="GO:0005634">
    <property type="term" value="C:nucleus"/>
    <property type="evidence" value="ECO:0007669"/>
    <property type="project" value="TreeGrafter"/>
</dbReference>
<dbReference type="InterPro" id="IPR019339">
    <property type="entry name" value="CIR_N_dom"/>
</dbReference>
<feature type="compositionally biased region" description="Basic residues" evidence="1">
    <location>
        <begin position="246"/>
        <end position="265"/>
    </location>
</feature>
<gene>
    <name evidence="3" type="ORF">SPHA_29165</name>
</gene>
<feature type="compositionally biased region" description="Basic and acidic residues" evidence="1">
    <location>
        <begin position="410"/>
        <end position="475"/>
    </location>
</feature>
<sequence>MTKKFFHPASKENIKRVWIAEQKTTYDKKKQEELLAQYQKEQELYGNRALLGDEKAKVGLSFMYDAPPGLKKKEIEEPDQECKFEWQRKYNAPREAYAKNDDTIRDQPFGIEVRNVRCIKCREWGHVNTDKICPLYGKNLTAEPPQPQSNSLLESMQEDGLVLKKSILGRLIDPTTSDQRDVKIEEDVNDPEVQFLKSLSVDQKKKLLKKLTKMHTKDSSSKKREKKKSKRKKKHSKNTQSDDNLHHKHSKKSKHSERKRRKRKTSGSGTDTSSSDSESNSDDEYQRKKKKKKKKTTKNSKKATPSCDNWEGEGAKKKKKKEKKKKKKREASPSSSSSSSSTESGSSSSSSESDDDCKPVRSQHDKTLPNRGHSSEHPTNLYRNRSPPSINRKISSHTKTGSSYLRYKNSYREEERSTHSRSRSRERVLGRHQSKAERQRQERVDRSRSRDRQTDQIRSRDRQTYRSRSRDRQMDWGRPGRKPILDSYPLILHSLSLILHSPSLILHSLSLILHSPSLILHSPSLILHSPSLILHSPSLILHSPSLILHSTF</sequence>
<feature type="compositionally biased region" description="Polar residues" evidence="1">
    <location>
        <begin position="377"/>
        <end position="403"/>
    </location>
</feature>
<comment type="caution">
    <text evidence="3">The sequence shown here is derived from an EMBL/GenBank/DDBJ whole genome shotgun (WGS) entry which is preliminary data.</text>
</comment>
<dbReference type="Proteomes" id="UP000597762">
    <property type="component" value="Unassembled WGS sequence"/>
</dbReference>
<dbReference type="GO" id="GO:0003714">
    <property type="term" value="F:transcription corepressor activity"/>
    <property type="evidence" value="ECO:0007669"/>
    <property type="project" value="InterPro"/>
</dbReference>
<dbReference type="AlphaFoldDB" id="A0A812C6J0"/>
<evidence type="ECO:0000313" key="3">
    <source>
        <dbReference type="EMBL" id="CAE1254846.1"/>
    </source>
</evidence>
<dbReference type="Pfam" id="PF10197">
    <property type="entry name" value="Cir_N"/>
    <property type="match status" value="1"/>
</dbReference>